<gene>
    <name evidence="3" type="ORF">NESM_000202100</name>
</gene>
<reference evidence="3 4" key="1">
    <citation type="journal article" date="2021" name="MBio">
        <title>A New Model Trypanosomatid, Novymonas esmeraldas: Genomic Perception of Its 'Candidatus Pandoraea novymonadis' Endosymbiont.</title>
        <authorList>
            <person name="Zakharova A."/>
            <person name="Saura A."/>
            <person name="Butenko A."/>
            <person name="Podesvova L."/>
            <person name="Warmusova S."/>
            <person name="Kostygov A.Y."/>
            <person name="Nenarokova A."/>
            <person name="Lukes J."/>
            <person name="Opperdoes F.R."/>
            <person name="Yurchenko V."/>
        </authorList>
    </citation>
    <scope>NUCLEOTIDE SEQUENCE [LARGE SCALE GENOMIC DNA]</scope>
    <source>
        <strain evidence="3 4">E262AT.01</strain>
    </source>
</reference>
<evidence type="ECO:0000256" key="1">
    <source>
        <dbReference type="SAM" id="MobiDB-lite"/>
    </source>
</evidence>
<dbReference type="Proteomes" id="UP001430356">
    <property type="component" value="Unassembled WGS sequence"/>
</dbReference>
<dbReference type="AlphaFoldDB" id="A0AAW0F6X5"/>
<evidence type="ECO:0000313" key="4">
    <source>
        <dbReference type="Proteomes" id="UP001430356"/>
    </source>
</evidence>
<feature type="transmembrane region" description="Helical" evidence="2">
    <location>
        <begin position="59"/>
        <end position="77"/>
    </location>
</feature>
<dbReference type="Pfam" id="PF10251">
    <property type="entry name" value="PEN-2"/>
    <property type="match status" value="1"/>
</dbReference>
<dbReference type="EMBL" id="JAECZO010000014">
    <property type="protein sequence ID" value="KAK7201396.1"/>
    <property type="molecule type" value="Genomic_DNA"/>
</dbReference>
<sequence length="127" mass="13898">MLVRGPFTLEKAEEVCQWYYRIGFLGLPWLWGLLWLLFRHYENESEAIRWYVARARRNSLAGGAVFVAVSVLLLFALPPSSALWVIAPFQDTFQWGFFAANMSATSGDGASSSGSGSSSSGGALPLS</sequence>
<feature type="region of interest" description="Disordered" evidence="1">
    <location>
        <begin position="105"/>
        <end position="127"/>
    </location>
</feature>
<evidence type="ECO:0000256" key="2">
    <source>
        <dbReference type="SAM" id="Phobius"/>
    </source>
</evidence>
<name>A0AAW0F6X5_9TRYP</name>
<evidence type="ECO:0000313" key="3">
    <source>
        <dbReference type="EMBL" id="KAK7201396.1"/>
    </source>
</evidence>
<comment type="caution">
    <text evidence="3">The sequence shown here is derived from an EMBL/GenBank/DDBJ whole genome shotgun (WGS) entry which is preliminary data.</text>
</comment>
<keyword evidence="2" id="KW-1133">Transmembrane helix</keyword>
<organism evidence="3 4">
    <name type="scientific">Novymonas esmeraldas</name>
    <dbReference type="NCBI Taxonomy" id="1808958"/>
    <lineage>
        <taxon>Eukaryota</taxon>
        <taxon>Discoba</taxon>
        <taxon>Euglenozoa</taxon>
        <taxon>Kinetoplastea</taxon>
        <taxon>Metakinetoplastina</taxon>
        <taxon>Trypanosomatida</taxon>
        <taxon>Trypanosomatidae</taxon>
        <taxon>Novymonas</taxon>
    </lineage>
</organism>
<proteinExistence type="predicted"/>
<accession>A0AAW0F6X5</accession>
<keyword evidence="2" id="KW-0812">Transmembrane</keyword>
<feature type="transmembrane region" description="Helical" evidence="2">
    <location>
        <begin position="18"/>
        <end position="38"/>
    </location>
</feature>
<protein>
    <submittedName>
        <fullName evidence="3">Uncharacterized protein</fullName>
    </submittedName>
</protein>
<dbReference type="InterPro" id="IPR019379">
    <property type="entry name" value="Gamma_Secretase_Asp_P_PEN2"/>
</dbReference>
<keyword evidence="2" id="KW-0472">Membrane</keyword>
<keyword evidence="4" id="KW-1185">Reference proteome</keyword>